<accession>A0A2S0I0F4</accession>
<comment type="similarity">
    <text evidence="2">Belongs to the concentrative nucleoside transporter (CNT) (TC 2.A.41) family.</text>
</comment>
<dbReference type="GO" id="GO:0005337">
    <property type="term" value="F:nucleoside transmembrane transporter activity"/>
    <property type="evidence" value="ECO:0007669"/>
    <property type="project" value="InterPro"/>
</dbReference>
<evidence type="ECO:0000256" key="3">
    <source>
        <dbReference type="ARBA" id="ARBA00022475"/>
    </source>
</evidence>
<evidence type="ECO:0000259" key="10">
    <source>
        <dbReference type="Pfam" id="PF07662"/>
    </source>
</evidence>
<feature type="transmembrane region" description="Helical" evidence="7">
    <location>
        <begin position="331"/>
        <end position="355"/>
    </location>
</feature>
<feature type="transmembrane region" description="Helical" evidence="7">
    <location>
        <begin position="177"/>
        <end position="196"/>
    </location>
</feature>
<keyword evidence="4 7" id="KW-0812">Transmembrane</keyword>
<comment type="subcellular location">
    <subcellularLocation>
        <location evidence="1">Cell membrane</location>
        <topology evidence="1">Multi-pass membrane protein</topology>
    </subcellularLocation>
</comment>
<evidence type="ECO:0000313" key="13">
    <source>
        <dbReference type="Proteomes" id="UP000238442"/>
    </source>
</evidence>
<feature type="domain" description="Concentrative nucleoside transporter N-terminal" evidence="9">
    <location>
        <begin position="153"/>
        <end position="225"/>
    </location>
</feature>
<dbReference type="InterPro" id="IPR008276">
    <property type="entry name" value="C_nuclsd_transpt"/>
</dbReference>
<dbReference type="OrthoDB" id="9766455at2"/>
<evidence type="ECO:0000256" key="2">
    <source>
        <dbReference type="ARBA" id="ARBA00009033"/>
    </source>
</evidence>
<protein>
    <submittedName>
        <fullName evidence="12">Na+ dependent nucleoside transporter</fullName>
    </submittedName>
</protein>
<dbReference type="Pfam" id="PF01773">
    <property type="entry name" value="Nucleos_tra2_N"/>
    <property type="match status" value="1"/>
</dbReference>
<keyword evidence="6 7" id="KW-0472">Membrane</keyword>
<evidence type="ECO:0000256" key="8">
    <source>
        <dbReference type="SAM" id="SignalP"/>
    </source>
</evidence>
<dbReference type="PANTHER" id="PTHR10590">
    <property type="entry name" value="SODIUM/NUCLEOSIDE COTRANSPORTER"/>
    <property type="match status" value="1"/>
</dbReference>
<evidence type="ECO:0000256" key="4">
    <source>
        <dbReference type="ARBA" id="ARBA00022692"/>
    </source>
</evidence>
<evidence type="ECO:0000256" key="5">
    <source>
        <dbReference type="ARBA" id="ARBA00022989"/>
    </source>
</evidence>
<dbReference type="GO" id="GO:0015293">
    <property type="term" value="F:symporter activity"/>
    <property type="evidence" value="ECO:0007669"/>
    <property type="project" value="TreeGrafter"/>
</dbReference>
<dbReference type="PANTHER" id="PTHR10590:SF4">
    <property type="entry name" value="SOLUTE CARRIER FAMILY 28 MEMBER 3"/>
    <property type="match status" value="1"/>
</dbReference>
<sequence length="591" mass="64004">MQKSLMLLLLVLAFGSNFGQELEKTWHFSAIENEQGETLVAVDPDIDFLTLSEGTFSYELAAKNNLKASGDYIIQNNLLLFFYVQPNDTLRRYRITEHTDSTLVFKEDQVMYKFRSTVDSPPVVTSTDQQQTLAVDPTKGLGITLNSVIRGAIGMIFLLLICYLLSSNRRQISWRLVFSGLALQLIFAVLVLKVPFVATIFEWFSEKVVAFLSLADIGANFVFGAWPDLAEIFQVRFDADGNVIKESFTIGYIFAFKVLPTIVFFSAFTSLLYYLGILQKIVYAFAWVMSKTMRLSGAESLAAAANIFIGQTEAPLVVKPYLEKMTKSEMLCLMVGGMATIAGGVLAAFIAFLGGDSDAERVIFAKHLLTASIMSAPAAIVIAKMLYPEVETVNTKLSIARDKIGSNVLDAISKGTTDGVKLAVNVGAMLLVFTSLMAVLNWISSDLVGGPTGLNDKIASVTEGRYTELSMQYILGNLFAPVAWIIGVPAEDIVVVGQLLGEKTILNEFYAYASLSDLKNNGAITNYRSIVIATYALCGFANFASIGIQIGGIGVLAPSQRKTLAAFGIKALIGGTVAALLTATIAGMLIG</sequence>
<feature type="transmembrane region" description="Helical" evidence="7">
    <location>
        <begin position="147"/>
        <end position="165"/>
    </location>
</feature>
<feature type="signal peptide" evidence="8">
    <location>
        <begin position="1"/>
        <end position="19"/>
    </location>
</feature>
<keyword evidence="8" id="KW-0732">Signal</keyword>
<feature type="transmembrane region" description="Helical" evidence="7">
    <location>
        <begin position="367"/>
        <end position="387"/>
    </location>
</feature>
<evidence type="ECO:0000313" key="12">
    <source>
        <dbReference type="EMBL" id="AVI52314.1"/>
    </source>
</evidence>
<keyword evidence="3" id="KW-1003">Cell membrane</keyword>
<dbReference type="InterPro" id="IPR011657">
    <property type="entry name" value="CNT_C_dom"/>
</dbReference>
<feature type="transmembrane region" description="Helical" evidence="7">
    <location>
        <begin position="271"/>
        <end position="289"/>
    </location>
</feature>
<dbReference type="AlphaFoldDB" id="A0A2S0I0F4"/>
<feature type="transmembrane region" description="Helical" evidence="7">
    <location>
        <begin position="530"/>
        <end position="557"/>
    </location>
</feature>
<feature type="transmembrane region" description="Helical" evidence="7">
    <location>
        <begin position="422"/>
        <end position="443"/>
    </location>
</feature>
<proteinExistence type="inferred from homology"/>
<gene>
    <name evidence="12" type="ORF">C5O00_03145</name>
</gene>
<dbReference type="KEGG" id="aue:C5O00_03145"/>
<dbReference type="Pfam" id="PF07670">
    <property type="entry name" value="Gate"/>
    <property type="match status" value="1"/>
</dbReference>
<evidence type="ECO:0000256" key="6">
    <source>
        <dbReference type="ARBA" id="ARBA00023136"/>
    </source>
</evidence>
<feature type="domain" description="Nucleoside transporter/FeoB GTPase Gate" evidence="11">
    <location>
        <begin position="255"/>
        <end position="354"/>
    </location>
</feature>
<feature type="domain" description="Concentrative nucleoside transporter C-terminal" evidence="10">
    <location>
        <begin position="367"/>
        <end position="587"/>
    </location>
</feature>
<evidence type="ECO:0000256" key="1">
    <source>
        <dbReference type="ARBA" id="ARBA00004651"/>
    </source>
</evidence>
<dbReference type="Proteomes" id="UP000238442">
    <property type="component" value="Chromosome"/>
</dbReference>
<dbReference type="RefSeq" id="WP_105217553.1">
    <property type="nucleotide sequence ID" value="NZ_CP027062.1"/>
</dbReference>
<dbReference type="EMBL" id="CP027062">
    <property type="protein sequence ID" value="AVI52314.1"/>
    <property type="molecule type" value="Genomic_DNA"/>
</dbReference>
<evidence type="ECO:0000256" key="7">
    <source>
        <dbReference type="SAM" id="Phobius"/>
    </source>
</evidence>
<feature type="chain" id="PRO_5015639947" evidence="8">
    <location>
        <begin position="20"/>
        <end position="591"/>
    </location>
</feature>
<name>A0A2S0I0F4_9FLAO</name>
<evidence type="ECO:0000259" key="9">
    <source>
        <dbReference type="Pfam" id="PF01773"/>
    </source>
</evidence>
<dbReference type="InterPro" id="IPR002668">
    <property type="entry name" value="CNT_N_dom"/>
</dbReference>
<dbReference type="GO" id="GO:0005886">
    <property type="term" value="C:plasma membrane"/>
    <property type="evidence" value="ECO:0007669"/>
    <property type="project" value="UniProtKB-SubCell"/>
</dbReference>
<keyword evidence="13" id="KW-1185">Reference proteome</keyword>
<organism evidence="12 13">
    <name type="scientific">Pukyongia salina</name>
    <dbReference type="NCBI Taxonomy" id="2094025"/>
    <lineage>
        <taxon>Bacteria</taxon>
        <taxon>Pseudomonadati</taxon>
        <taxon>Bacteroidota</taxon>
        <taxon>Flavobacteriia</taxon>
        <taxon>Flavobacteriales</taxon>
        <taxon>Flavobacteriaceae</taxon>
        <taxon>Pukyongia</taxon>
    </lineage>
</organism>
<feature type="transmembrane region" description="Helical" evidence="7">
    <location>
        <begin position="569"/>
        <end position="590"/>
    </location>
</feature>
<keyword evidence="5 7" id="KW-1133">Transmembrane helix</keyword>
<evidence type="ECO:0000259" key="11">
    <source>
        <dbReference type="Pfam" id="PF07670"/>
    </source>
</evidence>
<dbReference type="InterPro" id="IPR011642">
    <property type="entry name" value="Gate_dom"/>
</dbReference>
<dbReference type="Pfam" id="PF07662">
    <property type="entry name" value="Nucleos_tra2_C"/>
    <property type="match status" value="1"/>
</dbReference>
<reference evidence="12 13" key="1">
    <citation type="submission" date="2018-02" db="EMBL/GenBank/DDBJ databases">
        <title>Genomic analysis of the strain RR4-38 isolated from a seawater recirculating aquaculture system.</title>
        <authorList>
            <person name="Kim Y.-S."/>
            <person name="Jang Y.H."/>
            <person name="Kim K.-H."/>
        </authorList>
    </citation>
    <scope>NUCLEOTIDE SEQUENCE [LARGE SCALE GENOMIC DNA]</scope>
    <source>
        <strain evidence="12 13">RR4-38</strain>
    </source>
</reference>